<dbReference type="InterPro" id="IPR006258">
    <property type="entry name" value="Lipoamide_DH"/>
</dbReference>
<evidence type="ECO:0000259" key="17">
    <source>
        <dbReference type="Pfam" id="PF02852"/>
    </source>
</evidence>
<proteinExistence type="inferred from homology"/>
<protein>
    <recommendedName>
        <fullName evidence="4 16">Dihydrolipoyl dehydrogenase</fullName>
        <ecNumber evidence="3 16">1.8.1.4</ecNumber>
    </recommendedName>
</protein>
<comment type="caution">
    <text evidence="19">The sequence shown here is derived from an EMBL/GenBank/DDBJ whole genome shotgun (WGS) entry which is preliminary data.</text>
</comment>
<evidence type="ECO:0000256" key="13">
    <source>
        <dbReference type="PIRSR" id="PIRSR000350-2"/>
    </source>
</evidence>
<dbReference type="SUPFAM" id="SSF55424">
    <property type="entry name" value="FAD/NAD-linked reductases, dimerisation (C-terminal) domain"/>
    <property type="match status" value="1"/>
</dbReference>
<dbReference type="InterPro" id="IPR036188">
    <property type="entry name" value="FAD/NAD-bd_sf"/>
</dbReference>
<dbReference type="InterPro" id="IPR023753">
    <property type="entry name" value="FAD/NAD-binding_dom"/>
</dbReference>
<evidence type="ECO:0000256" key="10">
    <source>
        <dbReference type="ARBA" id="ARBA00023157"/>
    </source>
</evidence>
<feature type="disulfide bond" description="Redox-active" evidence="15">
    <location>
        <begin position="40"/>
        <end position="45"/>
    </location>
</feature>
<accession>A0A9E2F4I8</accession>
<feature type="binding site" evidence="14">
    <location>
        <position position="112"/>
    </location>
    <ligand>
        <name>FAD</name>
        <dbReference type="ChEBI" id="CHEBI:57692"/>
    </ligand>
</feature>
<dbReference type="PROSITE" id="PS00076">
    <property type="entry name" value="PYRIDINE_REDOX_1"/>
    <property type="match status" value="1"/>
</dbReference>
<dbReference type="NCBIfam" id="TIGR01350">
    <property type="entry name" value="lipoamide_DH"/>
    <property type="match status" value="1"/>
</dbReference>
<evidence type="ECO:0000256" key="11">
    <source>
        <dbReference type="ARBA" id="ARBA00023284"/>
    </source>
</evidence>
<comment type="similarity">
    <text evidence="2 16">Belongs to the class-I pyridine nucleotide-disulfide oxidoreductase family.</text>
</comment>
<dbReference type="PRINTS" id="PR00368">
    <property type="entry name" value="FADPNR"/>
</dbReference>
<evidence type="ECO:0000256" key="15">
    <source>
        <dbReference type="PIRSR" id="PIRSR000350-4"/>
    </source>
</evidence>
<evidence type="ECO:0000256" key="16">
    <source>
        <dbReference type="RuleBase" id="RU003692"/>
    </source>
</evidence>
<dbReference type="PANTHER" id="PTHR22912:SF217">
    <property type="entry name" value="DIHYDROLIPOYL DEHYDROGENASE"/>
    <property type="match status" value="1"/>
</dbReference>
<feature type="binding site" evidence="14">
    <location>
        <position position="196"/>
    </location>
    <ligand>
        <name>NAD(+)</name>
        <dbReference type="ChEBI" id="CHEBI:57540"/>
    </ligand>
</feature>
<organism evidence="19 20">
    <name type="scientific">Psychracetigena formicireducens</name>
    <dbReference type="NCBI Taxonomy" id="2986056"/>
    <lineage>
        <taxon>Bacteria</taxon>
        <taxon>Bacillati</taxon>
        <taxon>Candidatus Lithacetigenota</taxon>
        <taxon>Candidatus Psychracetigena</taxon>
    </lineage>
</organism>
<dbReference type="GO" id="GO:0004148">
    <property type="term" value="F:dihydrolipoyl dehydrogenase (NADH) activity"/>
    <property type="evidence" value="ECO:0007669"/>
    <property type="project" value="UniProtKB-EC"/>
</dbReference>
<comment type="catalytic activity">
    <reaction evidence="12 16">
        <text>N(6)-[(R)-dihydrolipoyl]-L-lysyl-[protein] + NAD(+) = N(6)-[(R)-lipoyl]-L-lysyl-[protein] + NADH + H(+)</text>
        <dbReference type="Rhea" id="RHEA:15045"/>
        <dbReference type="Rhea" id="RHEA-COMP:10474"/>
        <dbReference type="Rhea" id="RHEA-COMP:10475"/>
        <dbReference type="ChEBI" id="CHEBI:15378"/>
        <dbReference type="ChEBI" id="CHEBI:57540"/>
        <dbReference type="ChEBI" id="CHEBI:57945"/>
        <dbReference type="ChEBI" id="CHEBI:83099"/>
        <dbReference type="ChEBI" id="CHEBI:83100"/>
        <dbReference type="EC" id="1.8.1.4"/>
    </reaction>
</comment>
<comment type="subcellular location">
    <subcellularLocation>
        <location evidence="1">Cytoplasm</location>
    </subcellularLocation>
</comment>
<dbReference type="Gene3D" id="3.30.390.30">
    <property type="match status" value="1"/>
</dbReference>
<feature type="binding site" evidence="14">
    <location>
        <position position="303"/>
    </location>
    <ligand>
        <name>FAD</name>
        <dbReference type="ChEBI" id="CHEBI:57692"/>
    </ligand>
</feature>
<evidence type="ECO:0000256" key="9">
    <source>
        <dbReference type="ARBA" id="ARBA00023027"/>
    </source>
</evidence>
<reference evidence="19 20" key="1">
    <citation type="journal article" date="2021" name="bioRxiv">
        <title>Unique metabolic strategies in Hadean analogues reveal hints for primordial physiology.</title>
        <authorList>
            <person name="Nobu M.K."/>
            <person name="Nakai R."/>
            <person name="Tamazawa S."/>
            <person name="Mori H."/>
            <person name="Toyoda A."/>
            <person name="Ijiri A."/>
            <person name="Suzuki S."/>
            <person name="Kurokawa K."/>
            <person name="Kamagata Y."/>
            <person name="Tamaki H."/>
        </authorList>
    </citation>
    <scope>NUCLEOTIDE SEQUENCE [LARGE SCALE GENOMIC DNA]</scope>
    <source>
        <strain evidence="19">BS525</strain>
    </source>
</reference>
<dbReference type="InterPro" id="IPR004099">
    <property type="entry name" value="Pyr_nucl-diS_OxRdtase_dimer"/>
</dbReference>
<dbReference type="EC" id="1.8.1.4" evidence="3 16"/>
<feature type="domain" description="Pyridine nucleotide-disulphide oxidoreductase dimerisation" evidence="17">
    <location>
        <begin position="338"/>
        <end position="446"/>
    </location>
</feature>
<evidence type="ECO:0000256" key="5">
    <source>
        <dbReference type="ARBA" id="ARBA00022490"/>
    </source>
</evidence>
<evidence type="ECO:0000256" key="7">
    <source>
        <dbReference type="ARBA" id="ARBA00022827"/>
    </source>
</evidence>
<dbReference type="Proteomes" id="UP000811545">
    <property type="component" value="Unassembled WGS sequence"/>
</dbReference>
<dbReference type="EMBL" id="QLTW01000050">
    <property type="protein sequence ID" value="MBT9145121.1"/>
    <property type="molecule type" value="Genomic_DNA"/>
</dbReference>
<dbReference type="SUPFAM" id="SSF51905">
    <property type="entry name" value="FAD/NAD(P)-binding domain"/>
    <property type="match status" value="1"/>
</dbReference>
<evidence type="ECO:0000256" key="14">
    <source>
        <dbReference type="PIRSR" id="PIRSR000350-3"/>
    </source>
</evidence>
<dbReference type="GO" id="GO:0050660">
    <property type="term" value="F:flavin adenine dinucleotide binding"/>
    <property type="evidence" value="ECO:0007669"/>
    <property type="project" value="InterPro"/>
</dbReference>
<keyword evidence="7 14" id="KW-0274">FAD</keyword>
<feature type="domain" description="FAD/NAD(P)-binding" evidence="18">
    <location>
        <begin position="3"/>
        <end position="318"/>
    </location>
</feature>
<evidence type="ECO:0000256" key="6">
    <source>
        <dbReference type="ARBA" id="ARBA00022630"/>
    </source>
</evidence>
<feature type="binding site" evidence="14">
    <location>
        <position position="49"/>
    </location>
    <ligand>
        <name>FAD</name>
        <dbReference type="ChEBI" id="CHEBI:57692"/>
    </ligand>
</feature>
<sequence length="476" mass="51070">MSYNLIVLGGGPGGYTSAIRGASLGAKVALIEKAELGGLCLNKGCIPTKTYYHASFLKEKVKKMPKWGITISEECFNLEKVTERKELVISTLKKGIEFLLKGRKVDLYKGEGILLNPGQVKVGDQVLSGENILIATGTYAAFPKALTPNGENILSSDDMLNLKELPTSLLVVGAGVLGLEFASIYRSFGSEVMVLEILPQILPQEDPLIAEEVRKLLTRQGIKFYTGSTLVEMKAKDGKTLVEFLTPSGMERVEVEKVLIATGRKPLVPQGAGEIGLALDQLGTISIKEDLSTNIPGIYAAGDVSYKIQLAHLATHMGLQATENALHKKNKPVDLTIIPRVTYIHPPLALTGLTLKEASEAGIKARTVKVPWTAVGMALIEESRDGFCSFTVEEGSEKIVGVQILGNEAPNLISEGSVIVSEGLTLDKLSEIIHPHPTLGEIYFEAAEAGRGLGLHTLGSGLHYSLNNRGLGLRVP</sequence>
<evidence type="ECO:0000313" key="20">
    <source>
        <dbReference type="Proteomes" id="UP000811545"/>
    </source>
</evidence>
<dbReference type="InterPro" id="IPR012999">
    <property type="entry name" value="Pyr_OxRdtase_I_AS"/>
</dbReference>
<dbReference type="FunFam" id="3.30.390.30:FF:000001">
    <property type="entry name" value="Dihydrolipoyl dehydrogenase"/>
    <property type="match status" value="1"/>
</dbReference>
<name>A0A9E2F4I8_PSYF1</name>
<keyword evidence="9 14" id="KW-0520">NAD</keyword>
<keyword evidence="5" id="KW-0963">Cytoplasm</keyword>
<feature type="binding site" evidence="14">
    <location>
        <position position="263"/>
    </location>
    <ligand>
        <name>NAD(+)</name>
        <dbReference type="ChEBI" id="CHEBI:57540"/>
    </ligand>
</feature>
<feature type="binding site" evidence="14">
    <location>
        <begin position="173"/>
        <end position="180"/>
    </location>
    <ligand>
        <name>NAD(+)</name>
        <dbReference type="ChEBI" id="CHEBI:57540"/>
    </ligand>
</feature>
<dbReference type="InterPro" id="IPR001100">
    <property type="entry name" value="Pyr_nuc-diS_OxRdtase"/>
</dbReference>
<keyword evidence="14" id="KW-0547">Nucleotide-binding</keyword>
<dbReference type="Gene3D" id="3.50.50.60">
    <property type="entry name" value="FAD/NAD(P)-binding domain"/>
    <property type="match status" value="2"/>
</dbReference>
<keyword evidence="11 16" id="KW-0676">Redox-active center</keyword>
<dbReference type="PANTHER" id="PTHR22912">
    <property type="entry name" value="DISULFIDE OXIDOREDUCTASE"/>
    <property type="match status" value="1"/>
</dbReference>
<evidence type="ECO:0000256" key="1">
    <source>
        <dbReference type="ARBA" id="ARBA00004496"/>
    </source>
</evidence>
<keyword evidence="8 16" id="KW-0560">Oxidoreductase</keyword>
<dbReference type="InterPro" id="IPR016156">
    <property type="entry name" value="FAD/NAD-linked_Rdtase_dimer_sf"/>
</dbReference>
<evidence type="ECO:0000256" key="4">
    <source>
        <dbReference type="ARBA" id="ARBA00016961"/>
    </source>
</evidence>
<dbReference type="PRINTS" id="PR00411">
    <property type="entry name" value="PNDRDTASEI"/>
</dbReference>
<evidence type="ECO:0000256" key="2">
    <source>
        <dbReference type="ARBA" id="ARBA00007532"/>
    </source>
</evidence>
<keyword evidence="10" id="KW-1015">Disulfide bond</keyword>
<evidence type="ECO:0000313" key="19">
    <source>
        <dbReference type="EMBL" id="MBT9145121.1"/>
    </source>
</evidence>
<comment type="cofactor">
    <cofactor evidence="14 16">
        <name>FAD</name>
        <dbReference type="ChEBI" id="CHEBI:57692"/>
    </cofactor>
    <text evidence="14 16">Binds 1 FAD per subunit.</text>
</comment>
<evidence type="ECO:0000256" key="3">
    <source>
        <dbReference type="ARBA" id="ARBA00012608"/>
    </source>
</evidence>
<evidence type="ECO:0000256" key="12">
    <source>
        <dbReference type="ARBA" id="ARBA00049187"/>
    </source>
</evidence>
<dbReference type="InterPro" id="IPR050151">
    <property type="entry name" value="Class-I_Pyr_Nuc-Dis_Oxidored"/>
</dbReference>
<dbReference type="GO" id="GO:0005737">
    <property type="term" value="C:cytoplasm"/>
    <property type="evidence" value="ECO:0007669"/>
    <property type="project" value="UniProtKB-SubCell"/>
</dbReference>
<dbReference type="AlphaFoldDB" id="A0A9E2F4I8"/>
<dbReference type="GO" id="GO:0006103">
    <property type="term" value="P:2-oxoglutarate metabolic process"/>
    <property type="evidence" value="ECO:0007669"/>
    <property type="project" value="TreeGrafter"/>
</dbReference>
<dbReference type="Pfam" id="PF07992">
    <property type="entry name" value="Pyr_redox_2"/>
    <property type="match status" value="1"/>
</dbReference>
<evidence type="ECO:0000256" key="8">
    <source>
        <dbReference type="ARBA" id="ARBA00023002"/>
    </source>
</evidence>
<gene>
    <name evidence="19" type="primary">lpd</name>
    <name evidence="19" type="ORF">DDT42_00991</name>
</gene>
<comment type="miscellaneous">
    <text evidence="16">The active site is a redox-active disulfide bond.</text>
</comment>
<feature type="active site" description="Proton acceptor" evidence="13">
    <location>
        <position position="436"/>
    </location>
</feature>
<dbReference type="PIRSF" id="PIRSF000350">
    <property type="entry name" value="Mercury_reductase_MerA"/>
    <property type="match status" value="1"/>
</dbReference>
<dbReference type="Pfam" id="PF02852">
    <property type="entry name" value="Pyr_redox_dim"/>
    <property type="match status" value="1"/>
</dbReference>
<keyword evidence="6 16" id="KW-0285">Flavoprotein</keyword>
<evidence type="ECO:0000259" key="18">
    <source>
        <dbReference type="Pfam" id="PF07992"/>
    </source>
</evidence>